<evidence type="ECO:0000313" key="7">
    <source>
        <dbReference type="EMBL" id="SEF68963.1"/>
    </source>
</evidence>
<dbReference type="PANTHER" id="PTHR30349:SF64">
    <property type="entry name" value="PROPHAGE INTEGRASE INTD-RELATED"/>
    <property type="match status" value="1"/>
</dbReference>
<evidence type="ECO:0000259" key="5">
    <source>
        <dbReference type="PROSITE" id="PS51898"/>
    </source>
</evidence>
<dbReference type="InterPro" id="IPR010998">
    <property type="entry name" value="Integrase_recombinase_N"/>
</dbReference>
<dbReference type="SUPFAM" id="SSF56349">
    <property type="entry name" value="DNA breaking-rejoining enzymes"/>
    <property type="match status" value="1"/>
</dbReference>
<dbReference type="CDD" id="cd00397">
    <property type="entry name" value="DNA_BRE_C"/>
    <property type="match status" value="1"/>
</dbReference>
<dbReference type="InterPro" id="IPR013762">
    <property type="entry name" value="Integrase-like_cat_sf"/>
</dbReference>
<reference evidence="7 8" key="1">
    <citation type="submission" date="2016-10" db="EMBL/GenBank/DDBJ databases">
        <authorList>
            <person name="de Groot N.N."/>
        </authorList>
    </citation>
    <scope>NUCLEOTIDE SEQUENCE [LARGE SCALE GENOMIC DNA]</scope>
    <source>
        <strain evidence="7 8">D15d</strain>
    </source>
</reference>
<evidence type="ECO:0000256" key="2">
    <source>
        <dbReference type="ARBA" id="ARBA00023125"/>
    </source>
</evidence>
<evidence type="ECO:0000313" key="8">
    <source>
        <dbReference type="Proteomes" id="UP000236726"/>
    </source>
</evidence>
<dbReference type="InterPro" id="IPR011010">
    <property type="entry name" value="DNA_brk_join_enz"/>
</dbReference>
<dbReference type="Gene3D" id="1.10.150.130">
    <property type="match status" value="1"/>
</dbReference>
<feature type="domain" description="Core-binding (CB)" evidence="6">
    <location>
        <begin position="338"/>
        <end position="420"/>
    </location>
</feature>
<dbReference type="STRING" id="1410661.GCA_000702205_01249"/>
<dbReference type="Proteomes" id="UP000236726">
    <property type="component" value="Unassembled WGS sequence"/>
</dbReference>
<dbReference type="Gene3D" id="1.10.443.10">
    <property type="entry name" value="Intergrase catalytic core"/>
    <property type="match status" value="1"/>
</dbReference>
<accession>A0A1H5U1P2</accession>
<dbReference type="InterPro" id="IPR050090">
    <property type="entry name" value="Tyrosine_recombinase_XerCD"/>
</dbReference>
<keyword evidence="8" id="KW-1185">Reference proteome</keyword>
<dbReference type="GO" id="GO:0006310">
    <property type="term" value="P:DNA recombination"/>
    <property type="evidence" value="ECO:0007669"/>
    <property type="project" value="UniProtKB-KW"/>
</dbReference>
<dbReference type="InterPro" id="IPR002104">
    <property type="entry name" value="Integrase_catalytic"/>
</dbReference>
<keyword evidence="3" id="KW-0233">DNA recombination</keyword>
<dbReference type="GO" id="GO:0015074">
    <property type="term" value="P:DNA integration"/>
    <property type="evidence" value="ECO:0007669"/>
    <property type="project" value="InterPro"/>
</dbReference>
<sequence length="638" mass="75210">MGALKIAQIEYSYVHEEIIRTGYKEATGIDLIEGFLLNRRITSLDDVDLDTAIDFYNMVLTCTTITDTQKSHFASALEMIIRLRGKSFPELKEVIKDRSKRNKLEFFLALRNITDLADIDAVDRVEFERYISNTFVAKRIEYIKIIDIAKLYAIEQSMNDLHPHVLRYENKLIYLTYHPNIAIAKQFKYTQVKEPLFFDFSLNVSEVLKRQVFALLKNDLEDGDKVSTHYLLQNRITPLWYLYKYCVEHEIDDISKVTNTEVEGFIEYLNTLPIKSTTCSRAAFKRIRKFTFLNTPTIDWDATAWFLERFHFSEGRVNLSNPHEAFYFDDIAIEENLMFLKTYIKYLLGLSDRLSITSIYSLYNTGKRFLHYLDDKGIALNILTKADIEEYITFIQKQDVRVGTFNSHIAEIAKFIYYLELKELIAPIGFHFECYRGREVYIHNDISVSKEDQKKVFEVLDKFPEELRLMYLNLWCIGLRINEVCTIKGNAYLFDGNTAWFLIYQNKAKREKRVPIPTELYELMTEYINRNGISNDEYVFKAPNCDGPYRSGTFRKQMNILFDKYGISETYQFKSHGYRHTLATELYKDGANIQCIREYLGHASEDMTKHYIDHLPNMIDQLNEEYFASKNKEDIKWN</sequence>
<dbReference type="PANTHER" id="PTHR30349">
    <property type="entry name" value="PHAGE INTEGRASE-RELATED"/>
    <property type="match status" value="1"/>
</dbReference>
<evidence type="ECO:0000256" key="4">
    <source>
        <dbReference type="PROSITE-ProRule" id="PRU01248"/>
    </source>
</evidence>
<evidence type="ECO:0000259" key="6">
    <source>
        <dbReference type="PROSITE" id="PS51900"/>
    </source>
</evidence>
<gene>
    <name evidence="7" type="ORF">SAMN05216537_10624</name>
</gene>
<dbReference type="RefSeq" id="WP_103952619.1">
    <property type="nucleotide sequence ID" value="NZ_FNUL01000006.1"/>
</dbReference>
<evidence type="ECO:0000256" key="3">
    <source>
        <dbReference type="ARBA" id="ARBA00023172"/>
    </source>
</evidence>
<protein>
    <submittedName>
        <fullName evidence="7">Site-specific recombinase XerD</fullName>
    </submittedName>
</protein>
<dbReference type="EMBL" id="FNUL01000006">
    <property type="protein sequence ID" value="SEF68963.1"/>
    <property type="molecule type" value="Genomic_DNA"/>
</dbReference>
<dbReference type="AlphaFoldDB" id="A0A1H5U1P2"/>
<comment type="similarity">
    <text evidence="1">Belongs to the 'phage' integrase family.</text>
</comment>
<organism evidence="7 8">
    <name type="scientific">Lachnospira multipara</name>
    <dbReference type="NCBI Taxonomy" id="28051"/>
    <lineage>
        <taxon>Bacteria</taxon>
        <taxon>Bacillati</taxon>
        <taxon>Bacillota</taxon>
        <taxon>Clostridia</taxon>
        <taxon>Lachnospirales</taxon>
        <taxon>Lachnospiraceae</taxon>
        <taxon>Lachnospira</taxon>
    </lineage>
</organism>
<proteinExistence type="inferred from homology"/>
<keyword evidence="2 4" id="KW-0238">DNA-binding</keyword>
<dbReference type="PROSITE" id="PS51898">
    <property type="entry name" value="TYR_RECOMBINASE"/>
    <property type="match status" value="1"/>
</dbReference>
<name>A0A1H5U1P2_9FIRM</name>
<dbReference type="Pfam" id="PF00589">
    <property type="entry name" value="Phage_integrase"/>
    <property type="match status" value="1"/>
</dbReference>
<feature type="domain" description="Tyr recombinase" evidence="5">
    <location>
        <begin position="443"/>
        <end position="627"/>
    </location>
</feature>
<dbReference type="PROSITE" id="PS51900">
    <property type="entry name" value="CB"/>
    <property type="match status" value="1"/>
</dbReference>
<evidence type="ECO:0000256" key="1">
    <source>
        <dbReference type="ARBA" id="ARBA00008857"/>
    </source>
</evidence>
<dbReference type="GO" id="GO:0003677">
    <property type="term" value="F:DNA binding"/>
    <property type="evidence" value="ECO:0007669"/>
    <property type="project" value="UniProtKB-UniRule"/>
</dbReference>
<dbReference type="InterPro" id="IPR044068">
    <property type="entry name" value="CB"/>
</dbReference>